<feature type="domain" description="BPTI/Kunitz inhibitor" evidence="5">
    <location>
        <begin position="139"/>
        <end position="189"/>
    </location>
</feature>
<keyword evidence="3" id="KW-1015">Disulfide bond</keyword>
<dbReference type="EMBL" id="CAJGYM010000005">
    <property type="protein sequence ID" value="CAD6186620.1"/>
    <property type="molecule type" value="Genomic_DNA"/>
</dbReference>
<dbReference type="InterPro" id="IPR002223">
    <property type="entry name" value="Kunitz_BPTI"/>
</dbReference>
<dbReference type="SUPFAM" id="SSF57362">
    <property type="entry name" value="BPTI-like"/>
    <property type="match status" value="3"/>
</dbReference>
<sequence length="195" mass="22137">MNMKARKYRNMAKSGDPCGQPLDRGTGGAQLQRWYWNQQSQCCLPFSYCGQKGTQNNFLSKQDCDRTCYEEVCIAFVGSGSGLLNLTRFYFNPVEGDCFPFDYRGAQGNENNFLTKKMCQETCKPSSSNKYLEFAASFCLMRADPGPCGRKIKRYSYDRRTGTCKKFIFGGCQGNLNNFESLEKCTEICCDKGYI</sequence>
<keyword evidence="7" id="KW-1185">Reference proteome</keyword>
<dbReference type="PROSITE" id="PS50279">
    <property type="entry name" value="BPTI_KUNITZ_2"/>
    <property type="match status" value="3"/>
</dbReference>
<dbReference type="CDD" id="cd00109">
    <property type="entry name" value="Kunitz-type"/>
    <property type="match status" value="1"/>
</dbReference>
<reference evidence="6" key="1">
    <citation type="submission" date="2020-10" db="EMBL/GenBank/DDBJ databases">
        <authorList>
            <person name="Kikuchi T."/>
        </authorList>
    </citation>
    <scope>NUCLEOTIDE SEQUENCE</scope>
    <source>
        <strain evidence="6">NKZ352</strain>
    </source>
</reference>
<dbReference type="CDD" id="cd22593">
    <property type="entry name" value="Kunitz_conkunitzin"/>
    <property type="match status" value="2"/>
</dbReference>
<keyword evidence="1" id="KW-0646">Protease inhibitor</keyword>
<dbReference type="GO" id="GO:0004867">
    <property type="term" value="F:serine-type endopeptidase inhibitor activity"/>
    <property type="evidence" value="ECO:0007669"/>
    <property type="project" value="UniProtKB-KW"/>
</dbReference>
<organism evidence="6 7">
    <name type="scientific">Caenorhabditis auriculariae</name>
    <dbReference type="NCBI Taxonomy" id="2777116"/>
    <lineage>
        <taxon>Eukaryota</taxon>
        <taxon>Metazoa</taxon>
        <taxon>Ecdysozoa</taxon>
        <taxon>Nematoda</taxon>
        <taxon>Chromadorea</taxon>
        <taxon>Rhabditida</taxon>
        <taxon>Rhabditina</taxon>
        <taxon>Rhabditomorpha</taxon>
        <taxon>Rhabditoidea</taxon>
        <taxon>Rhabditidae</taxon>
        <taxon>Peloderinae</taxon>
        <taxon>Caenorhabditis</taxon>
    </lineage>
</organism>
<dbReference type="Proteomes" id="UP000835052">
    <property type="component" value="Unassembled WGS sequence"/>
</dbReference>
<protein>
    <recommendedName>
        <fullName evidence="5">BPTI/Kunitz inhibitor domain-containing protein</fullName>
    </recommendedName>
</protein>
<name>A0A8S1GZZ4_9PELO</name>
<feature type="compositionally biased region" description="Basic residues" evidence="4">
    <location>
        <begin position="1"/>
        <end position="10"/>
    </location>
</feature>
<feature type="domain" description="BPTI/Kunitz inhibitor" evidence="5">
    <location>
        <begin position="18"/>
        <end position="68"/>
    </location>
</feature>
<evidence type="ECO:0000256" key="3">
    <source>
        <dbReference type="ARBA" id="ARBA00023157"/>
    </source>
</evidence>
<dbReference type="AlphaFoldDB" id="A0A8S1GZZ4"/>
<accession>A0A8S1GZZ4</accession>
<keyword evidence="2" id="KW-0722">Serine protease inhibitor</keyword>
<dbReference type="InterPro" id="IPR050098">
    <property type="entry name" value="TFPI/VKTCI-like"/>
</dbReference>
<dbReference type="SMART" id="SM00131">
    <property type="entry name" value="KU"/>
    <property type="match status" value="3"/>
</dbReference>
<evidence type="ECO:0000313" key="6">
    <source>
        <dbReference type="EMBL" id="CAD6186620.1"/>
    </source>
</evidence>
<evidence type="ECO:0000256" key="4">
    <source>
        <dbReference type="SAM" id="MobiDB-lite"/>
    </source>
</evidence>
<dbReference type="InterPro" id="IPR036880">
    <property type="entry name" value="Kunitz_BPTI_sf"/>
</dbReference>
<comment type="caution">
    <text evidence="6">The sequence shown here is derived from an EMBL/GenBank/DDBJ whole genome shotgun (WGS) entry which is preliminary data.</text>
</comment>
<gene>
    <name evidence="6" type="ORF">CAUJ_LOCUS2539</name>
</gene>
<evidence type="ECO:0000256" key="2">
    <source>
        <dbReference type="ARBA" id="ARBA00022900"/>
    </source>
</evidence>
<dbReference type="PANTHER" id="PTHR10083:SF328">
    <property type="entry name" value="TISSUE FACTOR PATHWAY INHIBITOR"/>
    <property type="match status" value="1"/>
</dbReference>
<dbReference type="GO" id="GO:0005615">
    <property type="term" value="C:extracellular space"/>
    <property type="evidence" value="ECO:0007669"/>
    <property type="project" value="TreeGrafter"/>
</dbReference>
<dbReference type="PRINTS" id="PR00759">
    <property type="entry name" value="BASICPTASE"/>
</dbReference>
<dbReference type="PROSITE" id="PS00280">
    <property type="entry name" value="BPTI_KUNITZ_1"/>
    <property type="match status" value="1"/>
</dbReference>
<evidence type="ECO:0000313" key="7">
    <source>
        <dbReference type="Proteomes" id="UP000835052"/>
    </source>
</evidence>
<feature type="region of interest" description="Disordered" evidence="4">
    <location>
        <begin position="1"/>
        <end position="21"/>
    </location>
</feature>
<dbReference type="Pfam" id="PF00014">
    <property type="entry name" value="Kunitz_BPTI"/>
    <property type="match status" value="3"/>
</dbReference>
<evidence type="ECO:0000256" key="1">
    <source>
        <dbReference type="ARBA" id="ARBA00022690"/>
    </source>
</evidence>
<dbReference type="InterPro" id="IPR020901">
    <property type="entry name" value="Prtase_inh_Kunz-CS"/>
</dbReference>
<proteinExistence type="predicted"/>
<feature type="domain" description="BPTI/Kunitz inhibitor" evidence="5">
    <location>
        <begin position="73"/>
        <end position="123"/>
    </location>
</feature>
<evidence type="ECO:0000259" key="5">
    <source>
        <dbReference type="PROSITE" id="PS50279"/>
    </source>
</evidence>
<dbReference type="Gene3D" id="4.10.410.10">
    <property type="entry name" value="Pancreatic trypsin inhibitor Kunitz domain"/>
    <property type="match status" value="3"/>
</dbReference>
<dbReference type="OrthoDB" id="4473401at2759"/>
<dbReference type="PANTHER" id="PTHR10083">
    <property type="entry name" value="KUNITZ-TYPE PROTEASE INHIBITOR-RELATED"/>
    <property type="match status" value="1"/>
</dbReference>